<dbReference type="Pfam" id="PF13632">
    <property type="entry name" value="Glyco_trans_2_3"/>
    <property type="match status" value="1"/>
</dbReference>
<keyword evidence="1" id="KW-1133">Transmembrane helix</keyword>
<organism evidence="3 4">
    <name type="scientific">Acaromyces ingoldii</name>
    <dbReference type="NCBI Taxonomy" id="215250"/>
    <lineage>
        <taxon>Eukaryota</taxon>
        <taxon>Fungi</taxon>
        <taxon>Dikarya</taxon>
        <taxon>Basidiomycota</taxon>
        <taxon>Ustilaginomycotina</taxon>
        <taxon>Exobasidiomycetes</taxon>
        <taxon>Exobasidiales</taxon>
        <taxon>Cryptobasidiaceae</taxon>
        <taxon>Acaromyces</taxon>
    </lineage>
</organism>
<proteinExistence type="predicted"/>
<dbReference type="SUPFAM" id="SSF53448">
    <property type="entry name" value="Nucleotide-diphospho-sugar transferases"/>
    <property type="match status" value="1"/>
</dbReference>
<feature type="transmembrane region" description="Helical" evidence="1">
    <location>
        <begin position="471"/>
        <end position="491"/>
    </location>
</feature>
<evidence type="ECO:0000313" key="4">
    <source>
        <dbReference type="Proteomes" id="UP000245768"/>
    </source>
</evidence>
<dbReference type="RefSeq" id="XP_025375133.1">
    <property type="nucleotide sequence ID" value="XM_025524503.1"/>
</dbReference>
<feature type="transmembrane region" description="Helical" evidence="1">
    <location>
        <begin position="623"/>
        <end position="643"/>
    </location>
</feature>
<dbReference type="Gene3D" id="3.90.550.10">
    <property type="entry name" value="Spore Coat Polysaccharide Biosynthesis Protein SpsA, Chain A"/>
    <property type="match status" value="1"/>
</dbReference>
<evidence type="ECO:0000259" key="2">
    <source>
        <dbReference type="Pfam" id="PF13632"/>
    </source>
</evidence>
<feature type="transmembrane region" description="Helical" evidence="1">
    <location>
        <begin position="65"/>
        <end position="85"/>
    </location>
</feature>
<dbReference type="AlphaFoldDB" id="A0A316YJN2"/>
<evidence type="ECO:0000256" key="1">
    <source>
        <dbReference type="SAM" id="Phobius"/>
    </source>
</evidence>
<dbReference type="InParanoid" id="A0A316YJN2"/>
<accession>A0A316YJN2</accession>
<feature type="transmembrane region" description="Helical" evidence="1">
    <location>
        <begin position="544"/>
        <end position="567"/>
    </location>
</feature>
<evidence type="ECO:0000313" key="3">
    <source>
        <dbReference type="EMBL" id="PWN87935.1"/>
    </source>
</evidence>
<feature type="transmembrane region" description="Helical" evidence="1">
    <location>
        <begin position="503"/>
        <end position="524"/>
    </location>
</feature>
<dbReference type="GeneID" id="37046419"/>
<feature type="transmembrane region" description="Helical" evidence="1">
    <location>
        <begin position="593"/>
        <end position="616"/>
    </location>
</feature>
<feature type="transmembrane region" description="Helical" evidence="1">
    <location>
        <begin position="31"/>
        <end position="53"/>
    </location>
</feature>
<dbReference type="OrthoDB" id="38531at2759"/>
<dbReference type="InterPro" id="IPR001173">
    <property type="entry name" value="Glyco_trans_2-like"/>
</dbReference>
<gene>
    <name evidence="3" type="ORF">FA10DRAFT_296806</name>
</gene>
<keyword evidence="1" id="KW-0472">Membrane</keyword>
<dbReference type="InterPro" id="IPR029044">
    <property type="entry name" value="Nucleotide-diphossugar_trans"/>
</dbReference>
<dbReference type="Proteomes" id="UP000245768">
    <property type="component" value="Unassembled WGS sequence"/>
</dbReference>
<dbReference type="PANTHER" id="PTHR35408">
    <property type="entry name" value="CHROMOSOME 15, WHOLE GENOME SHOTGUN SEQUENCE"/>
    <property type="match status" value="1"/>
</dbReference>
<reference evidence="3 4" key="1">
    <citation type="journal article" date="2018" name="Mol. Biol. Evol.">
        <title>Broad Genomic Sampling Reveals a Smut Pathogenic Ancestry of the Fungal Clade Ustilaginomycotina.</title>
        <authorList>
            <person name="Kijpornyongpan T."/>
            <person name="Mondo S.J."/>
            <person name="Barry K."/>
            <person name="Sandor L."/>
            <person name="Lee J."/>
            <person name="Lipzen A."/>
            <person name="Pangilinan J."/>
            <person name="LaButti K."/>
            <person name="Hainaut M."/>
            <person name="Henrissat B."/>
            <person name="Grigoriev I.V."/>
            <person name="Spatafora J.W."/>
            <person name="Aime M.C."/>
        </authorList>
    </citation>
    <scope>NUCLEOTIDE SEQUENCE [LARGE SCALE GENOMIC DNA]</scope>
    <source>
        <strain evidence="3 4">MCA 4198</strain>
    </source>
</reference>
<sequence>MGTKVKLPPPVVTADPETGEKILQEGRRVNYLAPLSTGLSVGLNIFMVSGFVTKVVVETLVDGNYLRMAMLAVVPFFMIISQFLWDNLISFISQVFFPIKQMHENSLYYSGVASEPLPADHPLPSFTIHMPCYKEGLNSVLRPSLESALTAVRTYRAMGGVANIVVSEDGMRLLSREEAEERVHYYDSIEAGWVARPRHGDEYIRKGRFKKASNLNFTYNLSLRIEELLEEARNRSNASEWDEESSYQIAFDQAVEETQGQAWASGNIRMGDYILLIDSDTRMKADCLAEAAAEMERSPEVGALQHCSGVMYVRNHYFERFIGYFTSACINFSISWNCANGAMAPLMGHNVFLRWKAMQQVATIDSDGERCIFSPHHVSEDFEMALKMQLKGYIVRWATYSDEGFTEGVSFNPEDEVTRYQKYAYGCSEIVFNPLRYWLTRGPLSKLFRSFLFSNVPTAYKISTMSYMSTYYALGVSFPLTMAMFAVQGLFYPWLDPSFLPNFDVWVTVSLIFTLCGGPGLVIARARCGHQTLWGAFKDCISHLPASAVFFSGLSYHILTALCSHMFSFNMSWTTTNKDFTESSITQVFRRFWTVYAVCATFLAGIAISASPLFSIKWRIQGFNALVPPLLLLLLHILFPLILDPGMLHQYLPQIGEAKTVVKKNTRSFFYAAGEKIKETYDTTRIAARLSRPPAARLESTSDLGHAGTVRYSNNAVFVEKGTFSV</sequence>
<name>A0A316YJN2_9BASI</name>
<dbReference type="EMBL" id="KZ819639">
    <property type="protein sequence ID" value="PWN87935.1"/>
    <property type="molecule type" value="Genomic_DNA"/>
</dbReference>
<keyword evidence="1" id="KW-0812">Transmembrane</keyword>
<dbReference type="STRING" id="215250.A0A316YJN2"/>
<keyword evidence="4" id="KW-1185">Reference proteome</keyword>
<dbReference type="PANTHER" id="PTHR35408:SF3">
    <property type="entry name" value="GLYCOSYLTRANSFERASE 2-LIKE DOMAIN-CONTAINING PROTEIN"/>
    <property type="match status" value="1"/>
</dbReference>
<protein>
    <recommendedName>
        <fullName evidence="2">Glycosyltransferase 2-like domain-containing protein</fullName>
    </recommendedName>
</protein>
<feature type="domain" description="Glycosyltransferase 2-like" evidence="2">
    <location>
        <begin position="273"/>
        <end position="484"/>
    </location>
</feature>